<comment type="caution">
    <text evidence="2">The sequence shown here is derived from an EMBL/GenBank/DDBJ whole genome shotgun (WGS) entry which is preliminary data.</text>
</comment>
<dbReference type="Proteomes" id="UP000271339">
    <property type="component" value="Unassembled WGS sequence"/>
</dbReference>
<evidence type="ECO:0000256" key="1">
    <source>
        <dbReference type="SAM" id="Phobius"/>
    </source>
</evidence>
<sequence length="229" mass="26677">MINIIEIIIGIITSFIIGVILVCIGIYLIPHHWTIRIIKYLKPSLLKDIFRRNNKYFNSILGILMDGTFTDNYKDEEEAKSKIDEIKKLKVDLNKIEQNMFTIDLLSDLFKTLSFAAINYTMNTTSDVIENIANYFRNYTSRLEDTSYRRNFATDILNKFEEMNTHIMETKDYESEDSLGEYGTKMSRGSASRNFGSYLENEKVELNKTRNLITDSIKLKAIDLMNQAR</sequence>
<dbReference type="AlphaFoldDB" id="A0A3L9Y6F8"/>
<dbReference type="EMBL" id="REFC01000018">
    <property type="protein sequence ID" value="RMA56291.1"/>
    <property type="molecule type" value="Genomic_DNA"/>
</dbReference>
<name>A0A3L9Y6F8_9FLAO</name>
<gene>
    <name evidence="2" type="ORF">BXY75_3412</name>
</gene>
<protein>
    <submittedName>
        <fullName evidence="2">Uncharacterized protein</fullName>
    </submittedName>
</protein>
<feature type="transmembrane region" description="Helical" evidence="1">
    <location>
        <begin position="7"/>
        <end position="29"/>
    </location>
</feature>
<proteinExistence type="predicted"/>
<keyword evidence="3" id="KW-1185">Reference proteome</keyword>
<keyword evidence="1" id="KW-1133">Transmembrane helix</keyword>
<keyword evidence="1" id="KW-0472">Membrane</keyword>
<evidence type="ECO:0000313" key="2">
    <source>
        <dbReference type="EMBL" id="RMA56291.1"/>
    </source>
</evidence>
<evidence type="ECO:0000313" key="3">
    <source>
        <dbReference type="Proteomes" id="UP000271339"/>
    </source>
</evidence>
<accession>A0A3L9Y6F8</accession>
<dbReference type="RefSeq" id="WP_121908925.1">
    <property type="nucleotide sequence ID" value="NZ_REFC01000018.1"/>
</dbReference>
<organism evidence="2 3">
    <name type="scientific">Ulvibacter antarcticus</name>
    <dbReference type="NCBI Taxonomy" id="442714"/>
    <lineage>
        <taxon>Bacteria</taxon>
        <taxon>Pseudomonadati</taxon>
        <taxon>Bacteroidota</taxon>
        <taxon>Flavobacteriia</taxon>
        <taxon>Flavobacteriales</taxon>
        <taxon>Flavobacteriaceae</taxon>
        <taxon>Ulvibacter</taxon>
    </lineage>
</organism>
<keyword evidence="1" id="KW-0812">Transmembrane</keyword>
<reference evidence="2 3" key="1">
    <citation type="submission" date="2018-10" db="EMBL/GenBank/DDBJ databases">
        <title>Genomic Encyclopedia of Archaeal and Bacterial Type Strains, Phase II (KMG-II): from individual species to whole genera.</title>
        <authorList>
            <person name="Goeker M."/>
        </authorList>
    </citation>
    <scope>NUCLEOTIDE SEQUENCE [LARGE SCALE GENOMIC DNA]</scope>
    <source>
        <strain evidence="2 3">DSM 23424</strain>
    </source>
</reference>